<proteinExistence type="predicted"/>
<protein>
    <submittedName>
        <fullName evidence="2">Uncharacterized protein</fullName>
    </submittedName>
</protein>
<reference evidence="2" key="1">
    <citation type="submission" date="2024-02" db="EMBL/GenBank/DDBJ databases">
        <authorList>
            <consortium name="ELIXIR-Norway"/>
            <consortium name="Elixir Norway"/>
        </authorList>
    </citation>
    <scope>NUCLEOTIDE SEQUENCE</scope>
</reference>
<accession>A0ABP0WCX4</accession>
<organism evidence="2 3">
    <name type="scientific">Sphagnum jensenii</name>
    <dbReference type="NCBI Taxonomy" id="128206"/>
    <lineage>
        <taxon>Eukaryota</taxon>
        <taxon>Viridiplantae</taxon>
        <taxon>Streptophyta</taxon>
        <taxon>Embryophyta</taxon>
        <taxon>Bryophyta</taxon>
        <taxon>Sphagnophytina</taxon>
        <taxon>Sphagnopsida</taxon>
        <taxon>Sphagnales</taxon>
        <taxon>Sphagnaceae</taxon>
        <taxon>Sphagnum</taxon>
    </lineage>
</organism>
<dbReference type="EMBL" id="OZ020112">
    <property type="protein sequence ID" value="CAK9264698.1"/>
    <property type="molecule type" value="Genomic_DNA"/>
</dbReference>
<feature type="region of interest" description="Disordered" evidence="1">
    <location>
        <begin position="15"/>
        <end position="34"/>
    </location>
</feature>
<evidence type="ECO:0000313" key="3">
    <source>
        <dbReference type="Proteomes" id="UP001497444"/>
    </source>
</evidence>
<evidence type="ECO:0000313" key="2">
    <source>
        <dbReference type="EMBL" id="CAK9264698.1"/>
    </source>
</evidence>
<name>A0ABP0WCX4_9BRYO</name>
<feature type="region of interest" description="Disordered" evidence="1">
    <location>
        <begin position="51"/>
        <end position="84"/>
    </location>
</feature>
<keyword evidence="3" id="KW-1185">Reference proteome</keyword>
<dbReference type="Proteomes" id="UP001497444">
    <property type="component" value="Chromosome 17"/>
</dbReference>
<feature type="compositionally biased region" description="Polar residues" evidence="1">
    <location>
        <begin position="51"/>
        <end position="62"/>
    </location>
</feature>
<evidence type="ECO:0000256" key="1">
    <source>
        <dbReference type="SAM" id="MobiDB-lite"/>
    </source>
</evidence>
<sequence length="98" mass="10205">MGGKNLLVANGSIVSASPELSEAPATPISPHSGETVCEEGRIVSSNQAISISLQDRSRPQQTSEEEQASLLRSDGGPRGELLQRSYPPAAPLVIATIP</sequence>
<gene>
    <name evidence="2" type="ORF">CSSPJE1EN1_LOCUS10176</name>
</gene>